<keyword evidence="2" id="KW-1185">Reference proteome</keyword>
<accession>A0A1S8A6U9</accession>
<protein>
    <submittedName>
        <fullName evidence="1">Uncharacterized protein</fullName>
    </submittedName>
</protein>
<sequence length="67" mass="7777">MTGICSASRGGKWTDSWAPRRKMAVAYGGIGREAKGKRIPYRQRRQEAQYAKTLRIQVLRERWDAHD</sequence>
<organism evidence="1">
    <name type="scientific">Rosellinia necatrix</name>
    <name type="common">White root-rot fungus</name>
    <dbReference type="NCBI Taxonomy" id="77044"/>
    <lineage>
        <taxon>Eukaryota</taxon>
        <taxon>Fungi</taxon>
        <taxon>Dikarya</taxon>
        <taxon>Ascomycota</taxon>
        <taxon>Pezizomycotina</taxon>
        <taxon>Sordariomycetes</taxon>
        <taxon>Xylariomycetidae</taxon>
        <taxon>Xylariales</taxon>
        <taxon>Xylariaceae</taxon>
        <taxon>Rosellinia</taxon>
    </lineage>
</organism>
<dbReference type="EMBL" id="DF977458">
    <property type="protein sequence ID" value="GAW25816.1"/>
    <property type="molecule type" value="Genomic_DNA"/>
</dbReference>
<gene>
    <name evidence="1" type="ORF">SAMD00023353_1302240</name>
</gene>
<dbReference type="AlphaFoldDB" id="A0A1S8A6U9"/>
<name>A0A1S8A6U9_ROSNE</name>
<evidence type="ECO:0000313" key="2">
    <source>
        <dbReference type="Proteomes" id="UP000054516"/>
    </source>
</evidence>
<proteinExistence type="predicted"/>
<dbReference type="Proteomes" id="UP000054516">
    <property type="component" value="Unassembled WGS sequence"/>
</dbReference>
<evidence type="ECO:0000313" key="1">
    <source>
        <dbReference type="EMBL" id="GAW25816.1"/>
    </source>
</evidence>
<reference evidence="1" key="1">
    <citation type="submission" date="2016-03" db="EMBL/GenBank/DDBJ databases">
        <title>Draft genome sequence of Rosellinia necatrix.</title>
        <authorList>
            <person name="Kanematsu S."/>
        </authorList>
    </citation>
    <scope>NUCLEOTIDE SEQUENCE [LARGE SCALE GENOMIC DNA]</scope>
    <source>
        <strain evidence="1">W97</strain>
    </source>
</reference>